<feature type="non-terminal residue" evidence="18">
    <location>
        <position position="1"/>
    </location>
</feature>
<dbReference type="FunFam" id="3.40.190.10:FF:000024">
    <property type="entry name" value="Glutamate receptor, ionotropic, delta 1"/>
    <property type="match status" value="1"/>
</dbReference>
<dbReference type="SMART" id="SM00079">
    <property type="entry name" value="PBPe"/>
    <property type="match status" value="1"/>
</dbReference>
<comment type="subcellular location">
    <subcellularLocation>
        <location evidence="1">Cell membrane</location>
        <topology evidence="1">Multi-pass membrane protein</topology>
    </subcellularLocation>
</comment>
<dbReference type="OrthoDB" id="5984008at2759"/>
<feature type="binding site" evidence="12">
    <location>
        <position position="134"/>
    </location>
    <ligand>
        <name>L-glutamate</name>
        <dbReference type="ChEBI" id="CHEBI:29985"/>
    </ligand>
</feature>
<keyword evidence="8" id="KW-0675">Receptor</keyword>
<keyword evidence="14" id="KW-1015">Disulfide bond</keyword>
<dbReference type="InterPro" id="IPR019594">
    <property type="entry name" value="Glu/Gly-bd"/>
</dbReference>
<evidence type="ECO:0000256" key="12">
    <source>
        <dbReference type="PIRSR" id="PIRSR601508-1"/>
    </source>
</evidence>
<dbReference type="GO" id="GO:0015276">
    <property type="term" value="F:ligand-gated monoatomic ion channel activity"/>
    <property type="evidence" value="ECO:0007669"/>
    <property type="project" value="InterPro"/>
</dbReference>
<feature type="transmembrane region" description="Helical" evidence="15">
    <location>
        <begin position="179"/>
        <end position="197"/>
    </location>
</feature>
<evidence type="ECO:0000313" key="19">
    <source>
        <dbReference type="EMBL" id="CAF4340267.1"/>
    </source>
</evidence>
<sequence length="471" mass="53752">MDRIHQVRRNRTIKKTCALAFMPPQEVGKIWTLIMDQFQDIEHIEDEPFIMINKIAAGNLTPSTAVGQFLPFDHLYGYCVDLARLICEKKLDIRCKFRIVKDGLFGNKATNGLWNGMIGELVRHEADLAIAPLTITSQRESVVDFSKPFMNLEISILIKRHQIQKPSVFSFMKPLSTGIWMNVIFAYIGVSVILFLVSRFSPYEWNTEDDTTETPTPQLSNEFSIFNTLFFAFAAFMQQGVGFIPRLLSRLAAFLMNGYTGERMIIPIESLEDLARQTYMKYGMVRGGSTQTFFEKSNVKIFQQMYTFMQQGDDVMVNSTKEGINKVRKSKGKYAFLHESIKNEYTNERVPCDTMIIGSSLDLKGYGIATPVGSELREAMNIAVLEMREDGTLNRLKSKWWYERYVIKLQLIFNEYSTLFRAECTSGTTTGTRPLQLINVAGIFYILIGGLALAIIIVVLELACFGRNRRL</sequence>
<dbReference type="Pfam" id="PF10613">
    <property type="entry name" value="Lig_chan-Glu_bd"/>
    <property type="match status" value="1"/>
</dbReference>
<feature type="domain" description="Ionotropic glutamate receptor C-terminal" evidence="16">
    <location>
        <begin position="63"/>
        <end position="403"/>
    </location>
</feature>
<feature type="site" description="Crucial to convey clamshell closure to channel opening" evidence="13">
    <location>
        <position position="268"/>
    </location>
</feature>
<feature type="binding site" evidence="12">
    <location>
        <position position="290"/>
    </location>
    <ligand>
        <name>L-glutamate</name>
        <dbReference type="ChEBI" id="CHEBI:29985"/>
    </ligand>
</feature>
<feature type="disulfide bond" evidence="14">
    <location>
        <begin position="352"/>
        <end position="424"/>
    </location>
</feature>
<keyword evidence="10" id="KW-1071">Ligand-gated ion channel</keyword>
<feature type="binding site" evidence="12">
    <location>
        <position position="339"/>
    </location>
    <ligand>
        <name>L-glutamate</name>
        <dbReference type="ChEBI" id="CHEBI:29985"/>
    </ligand>
</feature>
<dbReference type="Proteomes" id="UP000663829">
    <property type="component" value="Unassembled WGS sequence"/>
</dbReference>
<evidence type="ECO:0000256" key="11">
    <source>
        <dbReference type="ARBA" id="ARBA00023303"/>
    </source>
</evidence>
<feature type="binding site" evidence="12">
    <location>
        <position position="132"/>
    </location>
    <ligand>
        <name>L-glutamate</name>
        <dbReference type="ChEBI" id="CHEBI:29985"/>
    </ligand>
</feature>
<dbReference type="EMBL" id="CAJOBC010086134">
    <property type="protein sequence ID" value="CAF4340267.1"/>
    <property type="molecule type" value="Genomic_DNA"/>
</dbReference>
<keyword evidence="7 15" id="KW-0472">Membrane</keyword>
<dbReference type="EMBL" id="CAJNOQ010020665">
    <property type="protein sequence ID" value="CAF1473283.1"/>
    <property type="molecule type" value="Genomic_DNA"/>
</dbReference>
<evidence type="ECO:0000256" key="4">
    <source>
        <dbReference type="ARBA" id="ARBA00022692"/>
    </source>
</evidence>
<keyword evidence="4 15" id="KW-0812">Transmembrane</keyword>
<feature type="binding site" evidence="12">
    <location>
        <position position="289"/>
    </location>
    <ligand>
        <name>L-glutamate</name>
        <dbReference type="ChEBI" id="CHEBI:29985"/>
    </ligand>
</feature>
<protein>
    <submittedName>
        <fullName evidence="18">Uncharacterized protein</fullName>
    </submittedName>
</protein>
<dbReference type="Pfam" id="PF00060">
    <property type="entry name" value="Lig_chan"/>
    <property type="match status" value="1"/>
</dbReference>
<dbReference type="PRINTS" id="PR00177">
    <property type="entry name" value="NMDARECEPTOR"/>
</dbReference>
<evidence type="ECO:0000256" key="7">
    <source>
        <dbReference type="ARBA" id="ARBA00023136"/>
    </source>
</evidence>
<evidence type="ECO:0000256" key="8">
    <source>
        <dbReference type="ARBA" id="ARBA00023170"/>
    </source>
</evidence>
<dbReference type="SMART" id="SM00918">
    <property type="entry name" value="Lig_chan-Glu_bd"/>
    <property type="match status" value="1"/>
</dbReference>
<evidence type="ECO:0000256" key="10">
    <source>
        <dbReference type="ARBA" id="ARBA00023286"/>
    </source>
</evidence>
<dbReference type="Gene3D" id="3.40.190.10">
    <property type="entry name" value="Periplasmic binding protein-like II"/>
    <property type="match status" value="3"/>
</dbReference>
<feature type="domain" description="Ionotropic glutamate receptor L-glutamate and glycine-binding" evidence="17">
    <location>
        <begin position="59"/>
        <end position="123"/>
    </location>
</feature>
<evidence type="ECO:0000313" key="18">
    <source>
        <dbReference type="EMBL" id="CAF1473283.1"/>
    </source>
</evidence>
<evidence type="ECO:0000259" key="17">
    <source>
        <dbReference type="SMART" id="SM00918"/>
    </source>
</evidence>
<dbReference type="GO" id="GO:0005886">
    <property type="term" value="C:plasma membrane"/>
    <property type="evidence" value="ECO:0007669"/>
    <property type="project" value="UniProtKB-SubCell"/>
</dbReference>
<evidence type="ECO:0000256" key="5">
    <source>
        <dbReference type="ARBA" id="ARBA00022989"/>
    </source>
</evidence>
<evidence type="ECO:0000313" key="20">
    <source>
        <dbReference type="Proteomes" id="UP000663829"/>
    </source>
</evidence>
<evidence type="ECO:0000256" key="14">
    <source>
        <dbReference type="PIRSR" id="PIRSR601508-3"/>
    </source>
</evidence>
<evidence type="ECO:0000256" key="6">
    <source>
        <dbReference type="ARBA" id="ARBA00023065"/>
    </source>
</evidence>
<evidence type="ECO:0000259" key="16">
    <source>
        <dbReference type="SMART" id="SM00079"/>
    </source>
</evidence>
<keyword evidence="3" id="KW-1003">Cell membrane</keyword>
<evidence type="ECO:0000256" key="15">
    <source>
        <dbReference type="SAM" id="Phobius"/>
    </source>
</evidence>
<name>A0A815R7P4_9BILA</name>
<evidence type="ECO:0000256" key="9">
    <source>
        <dbReference type="ARBA" id="ARBA00023180"/>
    </source>
</evidence>
<dbReference type="InterPro" id="IPR001508">
    <property type="entry name" value="Iono_Glu_rcpt_met"/>
</dbReference>
<keyword evidence="9" id="KW-0325">Glycoprotein</keyword>
<reference evidence="18" key="1">
    <citation type="submission" date="2021-02" db="EMBL/GenBank/DDBJ databases">
        <authorList>
            <person name="Nowell W R."/>
        </authorList>
    </citation>
    <scope>NUCLEOTIDE SEQUENCE</scope>
</reference>
<keyword evidence="6" id="KW-0406">Ion transport</keyword>
<evidence type="ECO:0000256" key="2">
    <source>
        <dbReference type="ARBA" id="ARBA00022448"/>
    </source>
</evidence>
<dbReference type="GO" id="GO:0038023">
    <property type="term" value="F:signaling receptor activity"/>
    <property type="evidence" value="ECO:0007669"/>
    <property type="project" value="InterPro"/>
</dbReference>
<feature type="transmembrane region" description="Helical" evidence="15">
    <location>
        <begin position="225"/>
        <end position="248"/>
    </location>
</feature>
<dbReference type="InterPro" id="IPR001320">
    <property type="entry name" value="Iontro_rcpt_C"/>
</dbReference>
<organism evidence="18 20">
    <name type="scientific">Didymodactylos carnosus</name>
    <dbReference type="NCBI Taxonomy" id="1234261"/>
    <lineage>
        <taxon>Eukaryota</taxon>
        <taxon>Metazoa</taxon>
        <taxon>Spiralia</taxon>
        <taxon>Gnathifera</taxon>
        <taxon>Rotifera</taxon>
        <taxon>Eurotatoria</taxon>
        <taxon>Bdelloidea</taxon>
        <taxon>Philodinida</taxon>
        <taxon>Philodinidae</taxon>
        <taxon>Didymodactylos</taxon>
    </lineage>
</organism>
<proteinExistence type="predicted"/>
<dbReference type="FunFam" id="3.40.190.10:FF:000087">
    <property type="entry name" value="glutamate receptor 4 isoform X2"/>
    <property type="match status" value="1"/>
</dbReference>
<dbReference type="PANTHER" id="PTHR18966">
    <property type="entry name" value="IONOTROPIC GLUTAMATE RECEPTOR"/>
    <property type="match status" value="1"/>
</dbReference>
<evidence type="ECO:0000256" key="1">
    <source>
        <dbReference type="ARBA" id="ARBA00004651"/>
    </source>
</evidence>
<dbReference type="SUPFAM" id="SSF53850">
    <property type="entry name" value="Periplasmic binding protein-like II"/>
    <property type="match status" value="1"/>
</dbReference>
<accession>A0A815R7P4</accession>
<comment type="caution">
    <text evidence="18">The sequence shown here is derived from an EMBL/GenBank/DDBJ whole genome shotgun (WGS) entry which is preliminary data.</text>
</comment>
<dbReference type="InterPro" id="IPR015683">
    <property type="entry name" value="Ionotropic_Glu_rcpt"/>
</dbReference>
<feature type="transmembrane region" description="Helical" evidence="15">
    <location>
        <begin position="442"/>
        <end position="465"/>
    </location>
</feature>
<keyword evidence="5 15" id="KW-1133">Transmembrane helix</keyword>
<gene>
    <name evidence="18" type="ORF">GPM918_LOCUS35542</name>
    <name evidence="19" type="ORF">SRO942_LOCUS36261</name>
</gene>
<evidence type="ECO:0000256" key="3">
    <source>
        <dbReference type="ARBA" id="ARBA00022475"/>
    </source>
</evidence>
<dbReference type="Proteomes" id="UP000681722">
    <property type="component" value="Unassembled WGS sequence"/>
</dbReference>
<keyword evidence="20" id="KW-1185">Reference proteome</keyword>
<keyword evidence="11" id="KW-0407">Ion channel</keyword>
<evidence type="ECO:0000256" key="13">
    <source>
        <dbReference type="PIRSR" id="PIRSR601508-2"/>
    </source>
</evidence>
<feature type="binding site" evidence="12">
    <location>
        <position position="139"/>
    </location>
    <ligand>
        <name>L-glutamate</name>
        <dbReference type="ChEBI" id="CHEBI:29985"/>
    </ligand>
</feature>
<dbReference type="AlphaFoldDB" id="A0A815R7P4"/>
<keyword evidence="2" id="KW-0813">Transport</keyword>